<evidence type="ECO:0000313" key="1">
    <source>
        <dbReference type="EMBL" id="JAH28375.1"/>
    </source>
</evidence>
<name>A0A0E9RIU7_ANGAN</name>
<reference evidence="1" key="2">
    <citation type="journal article" date="2015" name="Fish Shellfish Immunol.">
        <title>Early steps in the European eel (Anguilla anguilla)-Vibrio vulnificus interaction in the gills: Role of the RtxA13 toxin.</title>
        <authorList>
            <person name="Callol A."/>
            <person name="Pajuelo D."/>
            <person name="Ebbesson L."/>
            <person name="Teles M."/>
            <person name="MacKenzie S."/>
            <person name="Amaro C."/>
        </authorList>
    </citation>
    <scope>NUCLEOTIDE SEQUENCE</scope>
</reference>
<proteinExistence type="predicted"/>
<organism evidence="1">
    <name type="scientific">Anguilla anguilla</name>
    <name type="common">European freshwater eel</name>
    <name type="synonym">Muraena anguilla</name>
    <dbReference type="NCBI Taxonomy" id="7936"/>
    <lineage>
        <taxon>Eukaryota</taxon>
        <taxon>Metazoa</taxon>
        <taxon>Chordata</taxon>
        <taxon>Craniata</taxon>
        <taxon>Vertebrata</taxon>
        <taxon>Euteleostomi</taxon>
        <taxon>Actinopterygii</taxon>
        <taxon>Neopterygii</taxon>
        <taxon>Teleostei</taxon>
        <taxon>Anguilliformes</taxon>
        <taxon>Anguillidae</taxon>
        <taxon>Anguilla</taxon>
    </lineage>
</organism>
<accession>A0A0E9RIU7</accession>
<dbReference type="EMBL" id="GBXM01080202">
    <property type="protein sequence ID" value="JAH28375.1"/>
    <property type="molecule type" value="Transcribed_RNA"/>
</dbReference>
<protein>
    <submittedName>
        <fullName evidence="1">Uncharacterized protein</fullName>
    </submittedName>
</protein>
<reference evidence="1" key="1">
    <citation type="submission" date="2014-11" db="EMBL/GenBank/DDBJ databases">
        <authorList>
            <person name="Amaro Gonzalez C."/>
        </authorList>
    </citation>
    <scope>NUCLEOTIDE SEQUENCE</scope>
</reference>
<sequence>MFGVCQENTFLPLSAMRRIHWQMLAQQSNALLSSGKFTVGTVVQHDSVLTNGA</sequence>
<dbReference type="AlphaFoldDB" id="A0A0E9RIU7"/>